<dbReference type="OrthoDB" id="9799878at2"/>
<feature type="chain" id="PRO_5010834662" description="Peptidase MA-like domain-containing protein" evidence="1">
    <location>
        <begin position="22"/>
        <end position="934"/>
    </location>
</feature>
<proteinExistence type="predicted"/>
<dbReference type="Proteomes" id="UP000183868">
    <property type="component" value="Chromosome"/>
</dbReference>
<protein>
    <recommendedName>
        <fullName evidence="6">Peptidase MA-like domain-containing protein</fullName>
    </recommendedName>
</protein>
<evidence type="ECO:0000313" key="2">
    <source>
        <dbReference type="EMBL" id="APF17761.1"/>
    </source>
</evidence>
<feature type="signal peptide" evidence="1">
    <location>
        <begin position="1"/>
        <end position="21"/>
    </location>
</feature>
<reference evidence="2 5" key="2">
    <citation type="submission" date="2016-11" db="EMBL/GenBank/DDBJ databases">
        <title>Genomic analysis of Caldithrix abyssi and proposal of a novel bacterial phylum Caldithrichaeota.</title>
        <authorList>
            <person name="Kublanov I."/>
            <person name="Sigalova O."/>
            <person name="Gavrilov S."/>
            <person name="Lebedinsky A."/>
            <person name="Ivanova N."/>
            <person name="Daum C."/>
            <person name="Reddy T."/>
            <person name="Klenk H.P."/>
            <person name="Goker M."/>
            <person name="Reva O."/>
            <person name="Miroshnichenko M."/>
            <person name="Kyprides N."/>
            <person name="Woyke T."/>
            <person name="Gelfand M."/>
        </authorList>
    </citation>
    <scope>NUCLEOTIDE SEQUENCE [LARGE SCALE GENOMIC DNA]</scope>
    <source>
        <strain evidence="2 5">LF13</strain>
    </source>
</reference>
<keyword evidence="4" id="KW-1185">Reference proteome</keyword>
<name>H1XWK0_CALAY</name>
<reference evidence="3 4" key="1">
    <citation type="submission" date="2011-09" db="EMBL/GenBank/DDBJ databases">
        <title>The permanent draft genome of Caldithrix abyssi DSM 13497.</title>
        <authorList>
            <consortium name="US DOE Joint Genome Institute (JGI-PGF)"/>
            <person name="Lucas S."/>
            <person name="Han J."/>
            <person name="Lapidus A."/>
            <person name="Bruce D."/>
            <person name="Goodwin L."/>
            <person name="Pitluck S."/>
            <person name="Peters L."/>
            <person name="Kyrpides N."/>
            <person name="Mavromatis K."/>
            <person name="Ivanova N."/>
            <person name="Mikhailova N."/>
            <person name="Chertkov O."/>
            <person name="Detter J.C."/>
            <person name="Tapia R."/>
            <person name="Han C."/>
            <person name="Land M."/>
            <person name="Hauser L."/>
            <person name="Markowitz V."/>
            <person name="Cheng J.-F."/>
            <person name="Hugenholtz P."/>
            <person name="Woyke T."/>
            <person name="Wu D."/>
            <person name="Spring S."/>
            <person name="Brambilla E."/>
            <person name="Klenk H.-P."/>
            <person name="Eisen J.A."/>
        </authorList>
    </citation>
    <scope>NUCLEOTIDE SEQUENCE [LARGE SCALE GENOMIC DNA]</scope>
    <source>
        <strain evidence="3 4">DSM 13497</strain>
    </source>
</reference>
<evidence type="ECO:0000313" key="5">
    <source>
        <dbReference type="Proteomes" id="UP000183868"/>
    </source>
</evidence>
<keyword evidence="1" id="KW-0732">Signal</keyword>
<dbReference type="PaxDb" id="880073-Calab_2228"/>
<dbReference type="RefSeq" id="WP_006929018.1">
    <property type="nucleotide sequence ID" value="NZ_CM001402.1"/>
</dbReference>
<accession>H1XWK0</accession>
<dbReference type="SUPFAM" id="SSF82171">
    <property type="entry name" value="DPP6 N-terminal domain-like"/>
    <property type="match status" value="1"/>
</dbReference>
<dbReference type="AlphaFoldDB" id="H1XWK0"/>
<dbReference type="InParanoid" id="H1XWK0"/>
<organism evidence="3 4">
    <name type="scientific">Caldithrix abyssi DSM 13497</name>
    <dbReference type="NCBI Taxonomy" id="880073"/>
    <lineage>
        <taxon>Bacteria</taxon>
        <taxon>Pseudomonadati</taxon>
        <taxon>Calditrichota</taxon>
        <taxon>Calditrichia</taxon>
        <taxon>Calditrichales</taxon>
        <taxon>Calditrichaceae</taxon>
        <taxon>Caldithrix</taxon>
    </lineage>
</organism>
<dbReference type="KEGG" id="caby:Cabys_1010"/>
<sequence precursor="true">MAKNKGIFFAFLIFISFQSINAGTWQKISGQYASVEFEKPYQSLAANLLYLADQEVPRLARIHGIDSVGLQQLPRARIILTDRPDISNGYAFGNSVVIYAQSSMYMLYWSEEAPWYYTVLTHELAHWVTFQATRRKLNRLGVVASLTIPRWFYEGMAQYCAETWNIYRGDQSLRQALLYGNLNYRALENLNKGRLLYASANAFVRFLVSQYGDSSLIRLFSYKPDAWFYDFDKAFKAVYKKSPQTLFKEFIRHSVLYYGDYLSALKERKFKEIFSDALIDQPFGQLWVSIKDSILLVYGREKSHYRFSSILLVQIVKGKAQIKKRLSDNLATRVVLSPDRRYVAFGEPVYKIEANQTALRFSFKIVDLRSFKQNRLPGTFRARYGAFDFAGNFYLVEIRPEQSAVNRFVPEKGIDKEWLAAKDQTIGPIAFTPRGEMLFIAEKNGQRHLFKYSGGKTKKLVGGRTFLDLTLLTDRTLALSSVKNNHIQIELFDLQREIFISRFVDQFEYYFSDVDSSAGNLVAYRYEADGQRHFYEIPYDSLLKSGGEPGSIPRNQYGFWQRQEPVRQDSVFARRKFLAQKERYAHRKDILPYFPMERIFTFAMPLYDQEFGWGLYGMGVWTEALQRQMLLTAFYLMPEDYHNSFFTLSHFIKAFNLNFISDYYHGPVIFSFQKNDWVPLTQDRLSFTAQKWIFPFQSSRWRMSLAVHYRYLQNRFVERYQDFPLSFKFHGPGATVNLMYRLPSKRGIFFPIRYFSLKSQICQTVESDYIFSIVENDLTLKGQLFLDELGFSQRFTYLRQSGSLPPLKTVGLDRFYQLDFPRDYTYTRTVRGFNEDVLTSQLLWSSTELRYLIQEKTPYKLIFWPVDLLSIDAFFDYARVKRPKVDEISSVGIQLSTAEQMARLSAGFARSFVNWKGGNSSWFFRLTIFMDEFF</sequence>
<evidence type="ECO:0000256" key="1">
    <source>
        <dbReference type="SAM" id="SignalP"/>
    </source>
</evidence>
<evidence type="ECO:0008006" key="6">
    <source>
        <dbReference type="Google" id="ProtNLM"/>
    </source>
</evidence>
<evidence type="ECO:0000313" key="3">
    <source>
        <dbReference type="EMBL" id="EHO41838.1"/>
    </source>
</evidence>
<dbReference type="HOGENOM" id="CLU_313466_0_0_0"/>
<dbReference type="Proteomes" id="UP000004671">
    <property type="component" value="Chromosome"/>
</dbReference>
<dbReference type="eggNOG" id="COG0823">
    <property type="taxonomic scope" value="Bacteria"/>
</dbReference>
<dbReference type="EMBL" id="CP018099">
    <property type="protein sequence ID" value="APF17761.1"/>
    <property type="molecule type" value="Genomic_DNA"/>
</dbReference>
<evidence type="ECO:0000313" key="4">
    <source>
        <dbReference type="Proteomes" id="UP000004671"/>
    </source>
</evidence>
<gene>
    <name evidence="2" type="ORF">Cabys_1010</name>
    <name evidence="3" type="ORF">Calab_2228</name>
</gene>
<dbReference type="EMBL" id="CM001402">
    <property type="protein sequence ID" value="EHO41838.1"/>
    <property type="molecule type" value="Genomic_DNA"/>
</dbReference>